<dbReference type="InterPro" id="IPR009056">
    <property type="entry name" value="Cyt_c-like_dom"/>
</dbReference>
<name>A0A2T7G7E4_9RHOB</name>
<organism evidence="7 8">
    <name type="scientific">Pelagivirga sediminicola</name>
    <dbReference type="NCBI Taxonomy" id="2170575"/>
    <lineage>
        <taxon>Bacteria</taxon>
        <taxon>Pseudomonadati</taxon>
        <taxon>Pseudomonadota</taxon>
        <taxon>Alphaproteobacteria</taxon>
        <taxon>Rhodobacterales</taxon>
        <taxon>Paracoccaceae</taxon>
        <taxon>Pelagivirga</taxon>
    </lineage>
</organism>
<evidence type="ECO:0000259" key="6">
    <source>
        <dbReference type="PROSITE" id="PS51007"/>
    </source>
</evidence>
<feature type="domain" description="Cytochrome c" evidence="6">
    <location>
        <begin position="320"/>
        <end position="417"/>
    </location>
</feature>
<dbReference type="OrthoDB" id="9811281at2"/>
<dbReference type="EMBL" id="QCYH01000004">
    <property type="protein sequence ID" value="PVA10351.1"/>
    <property type="molecule type" value="Genomic_DNA"/>
</dbReference>
<proteinExistence type="predicted"/>
<comment type="caution">
    <text evidence="7">The sequence shown here is derived from an EMBL/GenBank/DDBJ whole genome shotgun (WGS) entry which is preliminary data.</text>
</comment>
<reference evidence="7 8" key="1">
    <citation type="submission" date="2018-04" db="EMBL/GenBank/DDBJ databases">
        <title>Pelagivirga bohaiensis gen. nov., sp. nov., a bacterium isolated from the Bohai Sea.</title>
        <authorList>
            <person name="Ji X."/>
        </authorList>
    </citation>
    <scope>NUCLEOTIDE SEQUENCE [LARGE SCALE GENOMIC DNA]</scope>
    <source>
        <strain evidence="7 8">BH-SD19</strain>
    </source>
</reference>
<accession>A0A2T7G7E4</accession>
<feature type="region of interest" description="Disordered" evidence="5">
    <location>
        <begin position="676"/>
        <end position="695"/>
    </location>
</feature>
<dbReference type="Proteomes" id="UP000244446">
    <property type="component" value="Unassembled WGS sequence"/>
</dbReference>
<dbReference type="InterPro" id="IPR051459">
    <property type="entry name" value="Cytochrome_c-type_DH"/>
</dbReference>
<dbReference type="Gene3D" id="1.10.760.10">
    <property type="entry name" value="Cytochrome c-like domain"/>
    <property type="match status" value="4"/>
</dbReference>
<dbReference type="GO" id="GO:0009055">
    <property type="term" value="F:electron transfer activity"/>
    <property type="evidence" value="ECO:0007669"/>
    <property type="project" value="InterPro"/>
</dbReference>
<evidence type="ECO:0000256" key="4">
    <source>
        <dbReference type="PROSITE-ProRule" id="PRU00433"/>
    </source>
</evidence>
<dbReference type="InterPro" id="IPR036909">
    <property type="entry name" value="Cyt_c-like_dom_sf"/>
</dbReference>
<dbReference type="GO" id="GO:0046872">
    <property type="term" value="F:metal ion binding"/>
    <property type="evidence" value="ECO:0007669"/>
    <property type="project" value="UniProtKB-KW"/>
</dbReference>
<sequence length="695" mass="75398">MEAMAIRTRTILASIGALAVVVAGGLAWMAAPPALEDKSPGFTGAADLALIERGSYIARLGDCVACHTEEGGAEMAGGRALETPFGIMRATNITPDPKTGIGDWSFAEFDRAMRKGIAKDNHHLYPAMPYPSYARMTDEDMTALWAYMSQGVQPVEKANMPNGIGFPFNQRWGIGLWNAVFLQDEQFTPDPAQSDEWNRGAYLVQGPGHCGACHTPRGIGFQEVAMDETGRAGDRFLAGSVVEEWNAVNIRNLWTPDHMVQLLRTGQNNVSSAVGAMADVIEHSTQYFTDEDLMAMAVYMDSLPTDDVRPDLPPPEPGRDPAPVPETLFTTAGGLGYAQFCADCHRNDGQGVPGVFPPLSGNHVLSAEDPATLTHITLTGWKSVATDARPRSFYMPSFARLTDAELAEILTFVRQSWGGSAPAVTEKQLAQARRKLDPAIDSSTFQTPRIAALLDEPNADQLVMGMRLNAQTRDLLPDNVGNDMNCASCHLNAGTVAEGSPYTGVIAFFPAPQARAGREVTMEDRINGCFRRSMNGTALDETSEEMKAMVAYFDWMRNEHVAGDDVPGRGIGSVDTSLTPDPERGKEIYARQCAVCHGDDGEGIRDAAGQVIYPALWGDRSFNIGAGMARTYKAATFVKQNMPVALHDNFPLGQGGLSDQDAVDVAEYFTHMPRPDFPDKVHDWPDGNKPKDARY</sequence>
<keyword evidence="8" id="KW-1185">Reference proteome</keyword>
<dbReference type="SUPFAM" id="SSF46626">
    <property type="entry name" value="Cytochrome c"/>
    <property type="match status" value="5"/>
</dbReference>
<dbReference type="PROSITE" id="PS51007">
    <property type="entry name" value="CYTC"/>
    <property type="match status" value="4"/>
</dbReference>
<evidence type="ECO:0000256" key="1">
    <source>
        <dbReference type="ARBA" id="ARBA00022617"/>
    </source>
</evidence>
<keyword evidence="3 4" id="KW-0408">Iron</keyword>
<evidence type="ECO:0000256" key="5">
    <source>
        <dbReference type="SAM" id="MobiDB-lite"/>
    </source>
</evidence>
<dbReference type="GO" id="GO:0020037">
    <property type="term" value="F:heme binding"/>
    <property type="evidence" value="ECO:0007669"/>
    <property type="project" value="InterPro"/>
</dbReference>
<dbReference type="Pfam" id="PF00034">
    <property type="entry name" value="Cytochrom_C"/>
    <property type="match status" value="3"/>
</dbReference>
<evidence type="ECO:0000313" key="8">
    <source>
        <dbReference type="Proteomes" id="UP000244446"/>
    </source>
</evidence>
<keyword evidence="2 4" id="KW-0479">Metal-binding</keyword>
<keyword evidence="1 4" id="KW-0349">Heme</keyword>
<evidence type="ECO:0000313" key="7">
    <source>
        <dbReference type="EMBL" id="PVA10351.1"/>
    </source>
</evidence>
<dbReference type="PANTHER" id="PTHR35008">
    <property type="entry name" value="BLL4482 PROTEIN-RELATED"/>
    <property type="match status" value="1"/>
</dbReference>
<feature type="domain" description="Cytochrome c" evidence="6">
    <location>
        <begin position="580"/>
        <end position="673"/>
    </location>
</feature>
<dbReference type="PANTHER" id="PTHR35008:SF8">
    <property type="entry name" value="ALCOHOL DEHYDROGENASE CYTOCHROME C SUBUNIT"/>
    <property type="match status" value="1"/>
</dbReference>
<protein>
    <submittedName>
        <fullName evidence="7">Cytochrome C</fullName>
    </submittedName>
</protein>
<dbReference type="Pfam" id="PF21342">
    <property type="entry name" value="SoxA-TsdA_cyt-c"/>
    <property type="match status" value="1"/>
</dbReference>
<feature type="domain" description="Cytochrome c" evidence="6">
    <location>
        <begin position="49"/>
        <end position="152"/>
    </location>
</feature>
<dbReference type="AlphaFoldDB" id="A0A2T7G7E4"/>
<evidence type="ECO:0000256" key="2">
    <source>
        <dbReference type="ARBA" id="ARBA00022723"/>
    </source>
</evidence>
<gene>
    <name evidence="7" type="ORF">DC366_08915</name>
</gene>
<feature type="domain" description="Cytochrome c" evidence="6">
    <location>
        <begin position="195"/>
        <end position="304"/>
    </location>
</feature>
<evidence type="ECO:0000256" key="3">
    <source>
        <dbReference type="ARBA" id="ARBA00023004"/>
    </source>
</evidence>